<evidence type="ECO:0000313" key="2">
    <source>
        <dbReference type="RefSeq" id="XP_044935363.1"/>
    </source>
</evidence>
<dbReference type="AlphaFoldDB" id="A0A8U0S2W9"/>
<gene>
    <name evidence="2" type="primary">LOC101692077</name>
</gene>
<dbReference type="GeneID" id="101692077"/>
<dbReference type="RefSeq" id="XP_044935363.1">
    <property type="nucleotide sequence ID" value="XM_045079428.1"/>
</dbReference>
<keyword evidence="1" id="KW-1185">Reference proteome</keyword>
<reference evidence="2" key="1">
    <citation type="submission" date="2025-08" db="UniProtKB">
        <authorList>
            <consortium name="RefSeq"/>
        </authorList>
    </citation>
    <scope>IDENTIFICATION</scope>
    <source>
        <tissue evidence="2">Brain</tissue>
    </source>
</reference>
<sequence length="272" mass="29934">MCLRKQPPSGLYAVCGDSLASNQSQHADSKAGWCSFHDCGTGAVEEHGIAAEVNRTIRRAAVTQTDTRCVCKVTAVLDSGYKDRGRLELSPAHHDPRPQTCPLPALPACWARHPSCLSFSIAPGLSTTAKELGEENIRAYQVGSASGPQPKRTRVHLLKHQVPPTWSQIPELLPGRTSFCCLSARAQANSTKCLLDKTSCLYGHHLGLPVLGRDREVQDEGVCRMGRMPGPEKDRFLQKTMRTASEAEYLALRLRSRKETSKLFSEQVKIKF</sequence>
<proteinExistence type="predicted"/>
<organism evidence="1 2">
    <name type="scientific">Mustela putorius furo</name>
    <name type="common">European domestic ferret</name>
    <name type="synonym">Mustela furo</name>
    <dbReference type="NCBI Taxonomy" id="9669"/>
    <lineage>
        <taxon>Eukaryota</taxon>
        <taxon>Metazoa</taxon>
        <taxon>Chordata</taxon>
        <taxon>Craniata</taxon>
        <taxon>Vertebrata</taxon>
        <taxon>Euteleostomi</taxon>
        <taxon>Mammalia</taxon>
        <taxon>Eutheria</taxon>
        <taxon>Laurasiatheria</taxon>
        <taxon>Carnivora</taxon>
        <taxon>Caniformia</taxon>
        <taxon>Musteloidea</taxon>
        <taxon>Mustelidae</taxon>
        <taxon>Mustelinae</taxon>
        <taxon>Mustela</taxon>
    </lineage>
</organism>
<name>A0A8U0S2W9_MUSPF</name>
<protein>
    <submittedName>
        <fullName evidence="2">Uncharacterized protein LOC101692077</fullName>
    </submittedName>
</protein>
<evidence type="ECO:0000313" key="1">
    <source>
        <dbReference type="Proteomes" id="UP000000715"/>
    </source>
</evidence>
<accession>A0A8U0S2W9</accession>
<dbReference type="Proteomes" id="UP000000715">
    <property type="component" value="Unplaced"/>
</dbReference>